<protein>
    <recommendedName>
        <fullName evidence="1">Reverse transcriptase domain-containing protein</fullName>
    </recommendedName>
</protein>
<gene>
    <name evidence="2" type="ORF">PXEA_LOCUS29518</name>
</gene>
<dbReference type="PANTHER" id="PTHR21301">
    <property type="entry name" value="REVERSE TRANSCRIPTASE"/>
    <property type="match status" value="1"/>
</dbReference>
<reference evidence="2" key="1">
    <citation type="submission" date="2018-11" db="EMBL/GenBank/DDBJ databases">
        <authorList>
            <consortium name="Pathogen Informatics"/>
        </authorList>
    </citation>
    <scope>NUCLEOTIDE SEQUENCE</scope>
</reference>
<evidence type="ECO:0000313" key="3">
    <source>
        <dbReference type="Proteomes" id="UP000784294"/>
    </source>
</evidence>
<dbReference type="EMBL" id="CAAALY010251357">
    <property type="protein sequence ID" value="VEL36078.1"/>
    <property type="molecule type" value="Genomic_DNA"/>
</dbReference>
<name>A0A3S5ARN5_9PLAT</name>
<dbReference type="InterPro" id="IPR000477">
    <property type="entry name" value="RT_dom"/>
</dbReference>
<accession>A0A3S5ARN5</accession>
<feature type="domain" description="Reverse transcriptase" evidence="1">
    <location>
        <begin position="1"/>
        <end position="98"/>
    </location>
</feature>
<comment type="caution">
    <text evidence="2">The sequence shown here is derived from an EMBL/GenBank/DDBJ whole genome shotgun (WGS) entry which is preliminary data.</text>
</comment>
<proteinExistence type="predicted"/>
<sequence length="98" mass="11178">MYTKLIGVKAVTALLDNLEKDGILATDRMRRESLTRLINLTIRTTYFTSNGRIYEQSFGLPMSSPLSPLLANIFMDKVGENFEMSPQQPTVIMRYLDD</sequence>
<evidence type="ECO:0000313" key="2">
    <source>
        <dbReference type="EMBL" id="VEL36078.1"/>
    </source>
</evidence>
<dbReference type="PANTHER" id="PTHR21301:SF10">
    <property type="entry name" value="REVERSE TRANSCRIPTASE DOMAIN-CONTAINING PROTEIN"/>
    <property type="match status" value="1"/>
</dbReference>
<organism evidence="2 3">
    <name type="scientific">Protopolystoma xenopodis</name>
    <dbReference type="NCBI Taxonomy" id="117903"/>
    <lineage>
        <taxon>Eukaryota</taxon>
        <taxon>Metazoa</taxon>
        <taxon>Spiralia</taxon>
        <taxon>Lophotrochozoa</taxon>
        <taxon>Platyhelminthes</taxon>
        <taxon>Monogenea</taxon>
        <taxon>Polyopisthocotylea</taxon>
        <taxon>Polystomatidea</taxon>
        <taxon>Polystomatidae</taxon>
        <taxon>Protopolystoma</taxon>
    </lineage>
</organism>
<dbReference type="PROSITE" id="PS50878">
    <property type="entry name" value="RT_POL"/>
    <property type="match status" value="1"/>
</dbReference>
<dbReference type="Proteomes" id="UP000784294">
    <property type="component" value="Unassembled WGS sequence"/>
</dbReference>
<dbReference type="AlphaFoldDB" id="A0A3S5ARN5"/>
<evidence type="ECO:0000259" key="1">
    <source>
        <dbReference type="PROSITE" id="PS50878"/>
    </source>
</evidence>
<keyword evidence="3" id="KW-1185">Reference proteome</keyword>